<feature type="domain" description="N-acetyltransferase" evidence="4">
    <location>
        <begin position="12"/>
        <end position="177"/>
    </location>
</feature>
<dbReference type="PROSITE" id="PS51186">
    <property type="entry name" value="GNAT"/>
    <property type="match status" value="1"/>
</dbReference>
<name>A0A6J4KJ79_9BACT</name>
<evidence type="ECO:0000256" key="1">
    <source>
        <dbReference type="ARBA" id="ARBA00022679"/>
    </source>
</evidence>
<sequence length="183" mass="20277">MTVLPTLRTGRLLLRGFTMADAPRVQELAGAREVAATTLTMPHPYEDGVAETWIAGHPAAWEAGKRLTLAITTEADGLIGGIGLNLVPAHRHAEVGYWIGVPYWNRGFATEAARAVLGYSFGELGLHRVAARHFPRNPASGAVLLKLGMLHEGTLREHVRRWDRYEDLECYAILDREWRGRTS</sequence>
<evidence type="ECO:0000256" key="3">
    <source>
        <dbReference type="ARBA" id="ARBA00038502"/>
    </source>
</evidence>
<organism evidence="5">
    <name type="scientific">uncultured Gemmatimonadota bacterium</name>
    <dbReference type="NCBI Taxonomy" id="203437"/>
    <lineage>
        <taxon>Bacteria</taxon>
        <taxon>Pseudomonadati</taxon>
        <taxon>Gemmatimonadota</taxon>
        <taxon>environmental samples</taxon>
    </lineage>
</organism>
<dbReference type="SUPFAM" id="SSF55729">
    <property type="entry name" value="Acyl-CoA N-acyltransferases (Nat)"/>
    <property type="match status" value="1"/>
</dbReference>
<dbReference type="PANTHER" id="PTHR43792:SF8">
    <property type="entry name" value="[RIBOSOMAL PROTEIN US5]-ALANINE N-ACETYLTRANSFERASE"/>
    <property type="match status" value="1"/>
</dbReference>
<keyword evidence="1" id="KW-0808">Transferase</keyword>
<comment type="similarity">
    <text evidence="3">Belongs to the acetyltransferase family. RimJ subfamily.</text>
</comment>
<keyword evidence="2" id="KW-0012">Acyltransferase</keyword>
<reference evidence="5" key="1">
    <citation type="submission" date="2020-02" db="EMBL/GenBank/DDBJ databases">
        <authorList>
            <person name="Meier V. D."/>
        </authorList>
    </citation>
    <scope>NUCLEOTIDE SEQUENCE</scope>
    <source>
        <strain evidence="5">AVDCRST_MAG89</strain>
    </source>
</reference>
<evidence type="ECO:0000256" key="2">
    <source>
        <dbReference type="ARBA" id="ARBA00023315"/>
    </source>
</evidence>
<accession>A0A6J4KJ79</accession>
<dbReference type="InterPro" id="IPR016181">
    <property type="entry name" value="Acyl_CoA_acyltransferase"/>
</dbReference>
<dbReference type="InterPro" id="IPR051531">
    <property type="entry name" value="N-acetyltransferase"/>
</dbReference>
<dbReference type="EMBL" id="CADCTV010000181">
    <property type="protein sequence ID" value="CAA9306492.1"/>
    <property type="molecule type" value="Genomic_DNA"/>
</dbReference>
<dbReference type="AlphaFoldDB" id="A0A6J4KJ79"/>
<dbReference type="PANTHER" id="PTHR43792">
    <property type="entry name" value="GNAT FAMILY, PUTATIVE (AFU_ORTHOLOGUE AFUA_3G00765)-RELATED-RELATED"/>
    <property type="match status" value="1"/>
</dbReference>
<proteinExistence type="inferred from homology"/>
<protein>
    <recommendedName>
        <fullName evidence="4">N-acetyltransferase domain-containing protein</fullName>
    </recommendedName>
</protein>
<dbReference type="Gene3D" id="3.40.630.30">
    <property type="match status" value="1"/>
</dbReference>
<gene>
    <name evidence="5" type="ORF">AVDCRST_MAG89-835</name>
</gene>
<dbReference type="InterPro" id="IPR000182">
    <property type="entry name" value="GNAT_dom"/>
</dbReference>
<evidence type="ECO:0000259" key="4">
    <source>
        <dbReference type="PROSITE" id="PS51186"/>
    </source>
</evidence>
<dbReference type="Pfam" id="PF13302">
    <property type="entry name" value="Acetyltransf_3"/>
    <property type="match status" value="1"/>
</dbReference>
<evidence type="ECO:0000313" key="5">
    <source>
        <dbReference type="EMBL" id="CAA9306492.1"/>
    </source>
</evidence>
<dbReference type="GO" id="GO:0016747">
    <property type="term" value="F:acyltransferase activity, transferring groups other than amino-acyl groups"/>
    <property type="evidence" value="ECO:0007669"/>
    <property type="project" value="InterPro"/>
</dbReference>